<evidence type="ECO:0000256" key="2">
    <source>
        <dbReference type="ARBA" id="ARBA00022729"/>
    </source>
</evidence>
<dbReference type="SUPFAM" id="SSF53850">
    <property type="entry name" value="Periplasmic binding protein-like II"/>
    <property type="match status" value="1"/>
</dbReference>
<organism evidence="9 10">
    <name type="scientific">Lachnobacterium bovis DSM 14045</name>
    <dbReference type="NCBI Taxonomy" id="1122142"/>
    <lineage>
        <taxon>Bacteria</taxon>
        <taxon>Bacillati</taxon>
        <taxon>Bacillota</taxon>
        <taxon>Clostridia</taxon>
        <taxon>Lachnospirales</taxon>
        <taxon>Lachnospiraceae</taxon>
        <taxon>Lachnobacterium</taxon>
    </lineage>
</organism>
<evidence type="ECO:0000256" key="4">
    <source>
        <dbReference type="ARBA" id="ARBA00023139"/>
    </source>
</evidence>
<keyword evidence="10" id="KW-1185">Reference proteome</keyword>
<dbReference type="PIRSF" id="PIRSF002854">
    <property type="entry name" value="MetQ"/>
    <property type="match status" value="1"/>
</dbReference>
<reference evidence="9 10" key="1">
    <citation type="submission" date="2016-10" db="EMBL/GenBank/DDBJ databases">
        <authorList>
            <person name="de Groot N.N."/>
        </authorList>
    </citation>
    <scope>NUCLEOTIDE SEQUENCE [LARGE SCALE GENOMIC DNA]</scope>
    <source>
        <strain evidence="9 10">DSM 14045</strain>
    </source>
</reference>
<keyword evidence="5 6" id="KW-0449">Lipoprotein</keyword>
<dbReference type="RefSeq" id="WP_074716048.1">
    <property type="nucleotide sequence ID" value="NZ_FNPG01000007.1"/>
</dbReference>
<evidence type="ECO:0000256" key="6">
    <source>
        <dbReference type="PIRNR" id="PIRNR002854"/>
    </source>
</evidence>
<dbReference type="PANTHER" id="PTHR30429:SF0">
    <property type="entry name" value="METHIONINE-BINDING LIPOPROTEIN METQ"/>
    <property type="match status" value="1"/>
</dbReference>
<keyword evidence="3 8" id="KW-0472">Membrane</keyword>
<sequence>MKNSLKKDIVKNIAKKFTRKIITAGVLFTMTVGVLGGCGSKSDDKTIKIGASPSPHAEILEQVKGELEKEGYKLEIVEYNDYVIPNKALNDGEIDANYFQHTAYLENYNKENKTDLKEAARIHFEPLGIYSKKIKSLKDVKDNAVVIVPNDATNEARALLLLQEEGLIKLDKKKGFKSTVLDIVENPKNLKIKELAAEQLPRALDDADIGVINGNYAIDGGLKIKDALSLEKSTSDATKVYSNVIAVRKGDKNSAKIKALVKALKSEKVKNFIKKKYKGSVVSVD</sequence>
<evidence type="ECO:0000256" key="3">
    <source>
        <dbReference type="ARBA" id="ARBA00023136"/>
    </source>
</evidence>
<evidence type="ECO:0000256" key="8">
    <source>
        <dbReference type="SAM" id="Phobius"/>
    </source>
</evidence>
<gene>
    <name evidence="9" type="ORF">SAMN02910414_00597</name>
</gene>
<proteinExistence type="inferred from homology"/>
<dbReference type="EMBL" id="FNPG01000007">
    <property type="protein sequence ID" value="SDY05024.1"/>
    <property type="molecule type" value="Genomic_DNA"/>
</dbReference>
<dbReference type="CDD" id="cd13597">
    <property type="entry name" value="PBP2_lipoprotein_Tp32"/>
    <property type="match status" value="1"/>
</dbReference>
<evidence type="ECO:0000313" key="9">
    <source>
        <dbReference type="EMBL" id="SDY05024.1"/>
    </source>
</evidence>
<evidence type="ECO:0000313" key="10">
    <source>
        <dbReference type="Proteomes" id="UP000183918"/>
    </source>
</evidence>
<accession>A0A1H3GRC1</accession>
<dbReference type="AlphaFoldDB" id="A0A1H3GRC1"/>
<keyword evidence="2" id="KW-0732">Signal</keyword>
<evidence type="ECO:0000256" key="5">
    <source>
        <dbReference type="ARBA" id="ARBA00023288"/>
    </source>
</evidence>
<keyword evidence="4" id="KW-0564">Palmitate</keyword>
<dbReference type="PANTHER" id="PTHR30429">
    <property type="entry name" value="D-METHIONINE-BINDING LIPOPROTEIN METQ"/>
    <property type="match status" value="1"/>
</dbReference>
<comment type="subcellular location">
    <subcellularLocation>
        <location evidence="1">Membrane</location>
        <topology evidence="1">Lipid-anchor</topology>
    </subcellularLocation>
</comment>
<dbReference type="InterPro" id="IPR004872">
    <property type="entry name" value="Lipoprotein_NlpA"/>
</dbReference>
<dbReference type="OrthoDB" id="9812878at2"/>
<evidence type="ECO:0000256" key="7">
    <source>
        <dbReference type="PIRSR" id="PIRSR002854-1"/>
    </source>
</evidence>
<protein>
    <recommendedName>
        <fullName evidence="6">Lipoprotein</fullName>
    </recommendedName>
</protein>
<dbReference type="Proteomes" id="UP000183918">
    <property type="component" value="Unassembled WGS sequence"/>
</dbReference>
<dbReference type="Pfam" id="PF03180">
    <property type="entry name" value="Lipoprotein_9"/>
    <property type="match status" value="1"/>
</dbReference>
<keyword evidence="8" id="KW-0812">Transmembrane</keyword>
<dbReference type="Gene3D" id="3.40.190.10">
    <property type="entry name" value="Periplasmic binding protein-like II"/>
    <property type="match status" value="2"/>
</dbReference>
<feature type="lipid moiety-binding region" description="S-diacylglycerol cysteine" evidence="7">
    <location>
        <position position="38"/>
    </location>
</feature>
<dbReference type="STRING" id="1122142.SAMN02910414_00597"/>
<dbReference type="GO" id="GO:0016020">
    <property type="term" value="C:membrane"/>
    <property type="evidence" value="ECO:0007669"/>
    <property type="project" value="UniProtKB-SubCell"/>
</dbReference>
<name>A0A1H3GRC1_9FIRM</name>
<feature type="transmembrane region" description="Helical" evidence="8">
    <location>
        <begin position="21"/>
        <end position="37"/>
    </location>
</feature>
<evidence type="ECO:0000256" key="1">
    <source>
        <dbReference type="ARBA" id="ARBA00004635"/>
    </source>
</evidence>
<keyword evidence="8" id="KW-1133">Transmembrane helix</keyword>
<comment type="similarity">
    <text evidence="6">Belongs to the nlpA lipoprotein family.</text>
</comment>